<dbReference type="InterPro" id="IPR014922">
    <property type="entry name" value="YdhG-like"/>
</dbReference>
<name>A0A7W7WIX6_9ACTN</name>
<evidence type="ECO:0000313" key="2">
    <source>
        <dbReference type="EMBL" id="MBB4948691.1"/>
    </source>
</evidence>
<protein>
    <recommendedName>
        <fullName evidence="1">YdhG-like domain-containing protein</fullName>
    </recommendedName>
</protein>
<sequence>MAEPKTKPTATDPAAFLAAVPDERRADAEALYALMAEVTGVPAVMWGGSIVGFGRYHYRYASGRGGDWPPVGFSPRKQALTLYVAEGFEPHRDLLARLGPHTTGKGCLYVKRLAALDQAVLRELVERGFAAYDGKTITA</sequence>
<organism evidence="2 3">
    <name type="scientific">Kitasatospora gansuensis</name>
    <dbReference type="NCBI Taxonomy" id="258050"/>
    <lineage>
        <taxon>Bacteria</taxon>
        <taxon>Bacillati</taxon>
        <taxon>Actinomycetota</taxon>
        <taxon>Actinomycetes</taxon>
        <taxon>Kitasatosporales</taxon>
        <taxon>Streptomycetaceae</taxon>
        <taxon>Kitasatospora</taxon>
    </lineage>
</organism>
<evidence type="ECO:0000259" key="1">
    <source>
        <dbReference type="Pfam" id="PF08818"/>
    </source>
</evidence>
<dbReference type="RefSeq" id="WP_184918535.1">
    <property type="nucleotide sequence ID" value="NZ_JACHJR010000001.1"/>
</dbReference>
<dbReference type="Pfam" id="PF08818">
    <property type="entry name" value="DUF1801"/>
    <property type="match status" value="1"/>
</dbReference>
<dbReference type="AlphaFoldDB" id="A0A7W7WIX6"/>
<feature type="domain" description="YdhG-like" evidence="1">
    <location>
        <begin position="24"/>
        <end position="126"/>
    </location>
</feature>
<keyword evidence="3" id="KW-1185">Reference proteome</keyword>
<dbReference type="EMBL" id="JACHJR010000001">
    <property type="protein sequence ID" value="MBB4948691.1"/>
    <property type="molecule type" value="Genomic_DNA"/>
</dbReference>
<evidence type="ECO:0000313" key="3">
    <source>
        <dbReference type="Proteomes" id="UP000573327"/>
    </source>
</evidence>
<comment type="caution">
    <text evidence="2">The sequence shown here is derived from an EMBL/GenBank/DDBJ whole genome shotgun (WGS) entry which is preliminary data.</text>
</comment>
<proteinExistence type="predicted"/>
<dbReference type="Proteomes" id="UP000573327">
    <property type="component" value="Unassembled WGS sequence"/>
</dbReference>
<gene>
    <name evidence="2" type="ORF">F4556_004226</name>
</gene>
<reference evidence="2 3" key="1">
    <citation type="submission" date="2020-08" db="EMBL/GenBank/DDBJ databases">
        <title>Sequencing the genomes of 1000 actinobacteria strains.</title>
        <authorList>
            <person name="Klenk H.-P."/>
        </authorList>
    </citation>
    <scope>NUCLEOTIDE SEQUENCE [LARGE SCALE GENOMIC DNA]</scope>
    <source>
        <strain evidence="2 3">DSM 44786</strain>
    </source>
</reference>
<accession>A0A7W7WIX6</accession>